<feature type="transmembrane region" description="Helical" evidence="1">
    <location>
        <begin position="99"/>
        <end position="120"/>
    </location>
</feature>
<comment type="caution">
    <text evidence="2">The sequence shown here is derived from an EMBL/GenBank/DDBJ whole genome shotgun (WGS) entry which is preliminary data.</text>
</comment>
<dbReference type="InterPro" id="IPR002798">
    <property type="entry name" value="SpoIIM-like"/>
</dbReference>
<proteinExistence type="predicted"/>
<keyword evidence="1" id="KW-1133">Transmembrane helix</keyword>
<dbReference type="PANTHER" id="PTHR35337:SF1">
    <property type="entry name" value="SLR1478 PROTEIN"/>
    <property type="match status" value="1"/>
</dbReference>
<protein>
    <submittedName>
        <fullName evidence="2">Integral membrane protein DUF95</fullName>
    </submittedName>
</protein>
<keyword evidence="1" id="KW-0812">Transmembrane</keyword>
<feature type="transmembrane region" description="Helical" evidence="1">
    <location>
        <begin position="288"/>
        <end position="313"/>
    </location>
</feature>
<gene>
    <name evidence="2" type="ORF">NCTC12929_00052</name>
</gene>
<organism evidence="2 3">
    <name type="scientific">Bergeyella zoohelcum</name>
    <dbReference type="NCBI Taxonomy" id="1015"/>
    <lineage>
        <taxon>Bacteria</taxon>
        <taxon>Pseudomonadati</taxon>
        <taxon>Bacteroidota</taxon>
        <taxon>Flavobacteriia</taxon>
        <taxon>Flavobacteriales</taxon>
        <taxon>Weeksellaceae</taxon>
        <taxon>Bergeyella</taxon>
    </lineage>
</organism>
<dbReference type="PANTHER" id="PTHR35337">
    <property type="entry name" value="SLR1478 PROTEIN"/>
    <property type="match status" value="1"/>
</dbReference>
<sequence length="326" mass="38254">MREVAFIKQNKEKWLEVEQVIQKKIKKNPDDLSSLYINLVNDLSFAQTYYPKSKTTVYLNHLSVQIFQKIYKTRRIEKNRFFYFFKTEVPLLLYEYRKYIYSTFIFFLIFVLIGVFSAIYDKEFVKIILGEGYVNMTIENIKKGNPIKVYDGGEEWAMAFYIIMNNLMVGAKMYLYGVFGGVGSLWVLIQNCIMLGSFQYFFHEYGALKDSLKGIWLHGTFEIFAMIIECAAGLILGTSILFPKTYSRLEAFKKGVVNSFKIFISTVPFTIVAGWIEGYVSRHGLTMPVWLNSLIIFGCLFIVVFYYLVYPLWVRRKVEKEMMQED</sequence>
<reference evidence="2 3" key="1">
    <citation type="submission" date="2018-11" db="EMBL/GenBank/DDBJ databases">
        <authorList>
            <consortium name="Pathogen Informatics"/>
        </authorList>
    </citation>
    <scope>NUCLEOTIDE SEQUENCE [LARGE SCALE GENOMIC DNA]</scope>
    <source>
        <strain evidence="2 3">NCTC12929</strain>
    </source>
</reference>
<dbReference type="AlphaFoldDB" id="A0A7Z8YLZ0"/>
<feature type="transmembrane region" description="Helical" evidence="1">
    <location>
        <begin position="223"/>
        <end position="243"/>
    </location>
</feature>
<feature type="transmembrane region" description="Helical" evidence="1">
    <location>
        <begin position="255"/>
        <end position="276"/>
    </location>
</feature>
<dbReference type="Proteomes" id="UP000270205">
    <property type="component" value="Unassembled WGS sequence"/>
</dbReference>
<name>A0A7Z8YLZ0_9FLAO</name>
<keyword evidence="1" id="KW-0472">Membrane</keyword>
<dbReference type="Pfam" id="PF01944">
    <property type="entry name" value="SpoIIM"/>
    <property type="match status" value="1"/>
</dbReference>
<dbReference type="EMBL" id="UYIV01000001">
    <property type="protein sequence ID" value="VDH02589.1"/>
    <property type="molecule type" value="Genomic_DNA"/>
</dbReference>
<feature type="transmembrane region" description="Helical" evidence="1">
    <location>
        <begin position="174"/>
        <end position="203"/>
    </location>
</feature>
<accession>A0A7Z8YLZ0</accession>
<evidence type="ECO:0000256" key="1">
    <source>
        <dbReference type="SAM" id="Phobius"/>
    </source>
</evidence>
<dbReference type="RefSeq" id="WP_125150353.1">
    <property type="nucleotide sequence ID" value="NZ_UYIV01000001.1"/>
</dbReference>
<evidence type="ECO:0000313" key="3">
    <source>
        <dbReference type="Proteomes" id="UP000270205"/>
    </source>
</evidence>
<evidence type="ECO:0000313" key="2">
    <source>
        <dbReference type="EMBL" id="VDH02589.1"/>
    </source>
</evidence>